<name>A0A2S6GZQ9_9PSEU</name>
<dbReference type="PANTHER" id="PTHR35176:SF6">
    <property type="entry name" value="HEME OXYGENASE HI_0854-RELATED"/>
    <property type="match status" value="1"/>
</dbReference>
<dbReference type="SUPFAM" id="SSF50475">
    <property type="entry name" value="FMN-binding split barrel"/>
    <property type="match status" value="1"/>
</dbReference>
<dbReference type="EMBL" id="PTIX01000002">
    <property type="protein sequence ID" value="PPK70640.1"/>
    <property type="molecule type" value="Genomic_DNA"/>
</dbReference>
<gene>
    <name evidence="3" type="ORF">CLV40_102558</name>
</gene>
<dbReference type="OrthoDB" id="162914at2"/>
<protein>
    <submittedName>
        <fullName evidence="3">PPOX class probable F420-dependent enzyme</fullName>
    </submittedName>
</protein>
<comment type="caution">
    <text evidence="3">The sequence shown here is derived from an EMBL/GenBank/DDBJ whole genome shotgun (WGS) entry which is preliminary data.</text>
</comment>
<dbReference type="Pfam" id="PF01243">
    <property type="entry name" value="PNPOx_N"/>
    <property type="match status" value="1"/>
</dbReference>
<evidence type="ECO:0000256" key="1">
    <source>
        <dbReference type="ARBA" id="ARBA00023002"/>
    </source>
</evidence>
<dbReference type="NCBIfam" id="TIGR03618">
    <property type="entry name" value="Rv1155_F420"/>
    <property type="match status" value="1"/>
</dbReference>
<evidence type="ECO:0000313" key="4">
    <source>
        <dbReference type="Proteomes" id="UP000239203"/>
    </source>
</evidence>
<dbReference type="GO" id="GO:0005829">
    <property type="term" value="C:cytosol"/>
    <property type="evidence" value="ECO:0007669"/>
    <property type="project" value="TreeGrafter"/>
</dbReference>
<dbReference type="AlphaFoldDB" id="A0A2S6GZQ9"/>
<organism evidence="3 4">
    <name type="scientific">Actinokineospora auranticolor</name>
    <dbReference type="NCBI Taxonomy" id="155976"/>
    <lineage>
        <taxon>Bacteria</taxon>
        <taxon>Bacillati</taxon>
        <taxon>Actinomycetota</taxon>
        <taxon>Actinomycetes</taxon>
        <taxon>Pseudonocardiales</taxon>
        <taxon>Pseudonocardiaceae</taxon>
        <taxon>Actinokineospora</taxon>
    </lineage>
</organism>
<dbReference type="Gene3D" id="2.30.110.10">
    <property type="entry name" value="Electron Transport, Fmn-binding Protein, Chain A"/>
    <property type="match status" value="1"/>
</dbReference>
<dbReference type="RefSeq" id="WP_104477726.1">
    <property type="nucleotide sequence ID" value="NZ_CP154825.1"/>
</dbReference>
<dbReference type="PANTHER" id="PTHR35176">
    <property type="entry name" value="HEME OXYGENASE HI_0854-RELATED"/>
    <property type="match status" value="1"/>
</dbReference>
<dbReference type="InterPro" id="IPR011576">
    <property type="entry name" value="Pyridox_Oxase_N"/>
</dbReference>
<evidence type="ECO:0000313" key="3">
    <source>
        <dbReference type="EMBL" id="PPK70640.1"/>
    </source>
</evidence>
<sequence>MAATLSDAARALFDGPNFAVLSTINADGSPQSSVLWVTRDGDDILLSTLVGRKKERNLRRDPRVSLTIYAADNPYAYAEVRGTAELTTEGGGELIHTLARKYTGEDYKADAPGAERVVVRITPTRVTGRAI</sequence>
<dbReference type="GO" id="GO:0070967">
    <property type="term" value="F:coenzyme F420 binding"/>
    <property type="evidence" value="ECO:0007669"/>
    <property type="project" value="TreeGrafter"/>
</dbReference>
<dbReference type="GO" id="GO:0016627">
    <property type="term" value="F:oxidoreductase activity, acting on the CH-CH group of donors"/>
    <property type="evidence" value="ECO:0007669"/>
    <property type="project" value="TreeGrafter"/>
</dbReference>
<dbReference type="Proteomes" id="UP000239203">
    <property type="component" value="Unassembled WGS sequence"/>
</dbReference>
<proteinExistence type="predicted"/>
<dbReference type="InterPro" id="IPR052019">
    <property type="entry name" value="F420H2_bilvrd_red/Heme_oxyg"/>
</dbReference>
<keyword evidence="1" id="KW-0560">Oxidoreductase</keyword>
<feature type="domain" description="Pyridoxamine 5'-phosphate oxidase N-terminal" evidence="2">
    <location>
        <begin position="6"/>
        <end position="127"/>
    </location>
</feature>
<accession>A0A2S6GZQ9</accession>
<dbReference type="InterPro" id="IPR012349">
    <property type="entry name" value="Split_barrel_FMN-bd"/>
</dbReference>
<keyword evidence="4" id="KW-1185">Reference proteome</keyword>
<evidence type="ECO:0000259" key="2">
    <source>
        <dbReference type="Pfam" id="PF01243"/>
    </source>
</evidence>
<dbReference type="InterPro" id="IPR019920">
    <property type="entry name" value="F420-binding_dom_put"/>
</dbReference>
<reference evidence="3 4" key="1">
    <citation type="submission" date="2018-02" db="EMBL/GenBank/DDBJ databases">
        <title>Genomic Encyclopedia of Archaeal and Bacterial Type Strains, Phase II (KMG-II): from individual species to whole genera.</title>
        <authorList>
            <person name="Goeker M."/>
        </authorList>
    </citation>
    <scope>NUCLEOTIDE SEQUENCE [LARGE SCALE GENOMIC DNA]</scope>
    <source>
        <strain evidence="3 4">YU 961-1</strain>
    </source>
</reference>